<dbReference type="InterPro" id="IPR055372">
    <property type="entry name" value="CBM96"/>
</dbReference>
<evidence type="ECO:0000313" key="7">
    <source>
        <dbReference type="Proteomes" id="UP000244906"/>
    </source>
</evidence>
<evidence type="ECO:0000256" key="1">
    <source>
        <dbReference type="ARBA" id="ARBA00004613"/>
    </source>
</evidence>
<evidence type="ECO:0000256" key="4">
    <source>
        <dbReference type="SAM" id="SignalP"/>
    </source>
</evidence>
<feature type="chain" id="PRO_5016151196" description="Carbohydrate-binding module family 96 domain-containing protein" evidence="4">
    <location>
        <begin position="26"/>
        <end position="493"/>
    </location>
</feature>
<name>A0A2V1GVU7_9GAMM</name>
<sequence>MPSQRFLKGLAVSSLLFSSASFAEAFTYDISDLHCQTINVNTDDVVLITRNAPNQNFKEFTYVSEEAYEMCGPELIDDNSRTIDLLYDTTHYIQEVDENDSDPDSHASYTAGETYYAIITSNFHDELQDQQLTQSCQQNNKFKIVVNEVNTPRTSPEPSHCEPKAITTQHNVSKDLYVRAGPSSDINYNTDKLVVKDSYPEWTRLSYLAFDFDNGQLSNENKLTLKIKVKSSNATGLLRIRETARDWSTGDISYNNQPEIYDGVNVFAVVPQTTSAEWIYVDMSPFIANGSFTGSIAISNEIFDTYTSLYASESSYAPSLTLTASVKPIPESVVSTQTLAPNKGTYVRGGSSQNSVISSPDIVVKTSGDPTYTRNGLLQFDLNDINLESPFEATLRLNFKRLRNNINLSVKAVNDWNEETVTWSTQPTTTSDVTIEESFSEAQHQQWVDIDVTSLLSADDSLGSFRLSIDSEAYVEIHKSNQAFTPELVITTN</sequence>
<proteinExistence type="predicted"/>
<dbReference type="AlphaFoldDB" id="A0A2V1GVU7"/>
<dbReference type="InterPro" id="IPR008972">
    <property type="entry name" value="Cupredoxin"/>
</dbReference>
<feature type="signal peptide" evidence="4">
    <location>
        <begin position="1"/>
        <end position="25"/>
    </location>
</feature>
<dbReference type="Proteomes" id="UP000244906">
    <property type="component" value="Unassembled WGS sequence"/>
</dbReference>
<keyword evidence="7" id="KW-1185">Reference proteome</keyword>
<comment type="caution">
    <text evidence="6">The sequence shown here is derived from an EMBL/GenBank/DDBJ whole genome shotgun (WGS) entry which is preliminary data.</text>
</comment>
<keyword evidence="2" id="KW-0964">Secreted</keyword>
<dbReference type="NCBIfam" id="NF033679">
    <property type="entry name" value="DNRLRE_dom"/>
    <property type="match status" value="2"/>
</dbReference>
<evidence type="ECO:0000256" key="2">
    <source>
        <dbReference type="ARBA" id="ARBA00022525"/>
    </source>
</evidence>
<dbReference type="Pfam" id="PF24517">
    <property type="entry name" value="CBM96"/>
    <property type="match status" value="2"/>
</dbReference>
<evidence type="ECO:0000256" key="3">
    <source>
        <dbReference type="ARBA" id="ARBA00022729"/>
    </source>
</evidence>
<dbReference type="Gene3D" id="2.60.40.420">
    <property type="entry name" value="Cupredoxins - blue copper proteins"/>
    <property type="match status" value="1"/>
</dbReference>
<keyword evidence="3 4" id="KW-0732">Signal</keyword>
<feature type="domain" description="Carbohydrate-binding module family 96" evidence="5">
    <location>
        <begin position="336"/>
        <end position="492"/>
    </location>
</feature>
<gene>
    <name evidence="6" type="ORF">DC094_08055</name>
</gene>
<comment type="subcellular location">
    <subcellularLocation>
        <location evidence="1">Secreted</location>
    </subcellularLocation>
</comment>
<organism evidence="6 7">
    <name type="scientific">Pelagibaculum spongiae</name>
    <dbReference type="NCBI Taxonomy" id="2080658"/>
    <lineage>
        <taxon>Bacteria</taxon>
        <taxon>Pseudomonadati</taxon>
        <taxon>Pseudomonadota</taxon>
        <taxon>Gammaproteobacteria</taxon>
        <taxon>Oceanospirillales</taxon>
        <taxon>Pelagibaculum</taxon>
    </lineage>
</organism>
<dbReference type="RefSeq" id="WP_116686597.1">
    <property type="nucleotide sequence ID" value="NZ_CAWNYD010000002.1"/>
</dbReference>
<accession>A0A2V1GVU7</accession>
<protein>
    <recommendedName>
        <fullName evidence="5">Carbohydrate-binding module family 96 domain-containing protein</fullName>
    </recommendedName>
</protein>
<reference evidence="6 7" key="1">
    <citation type="submission" date="2018-04" db="EMBL/GenBank/DDBJ databases">
        <title>Thalassorhabdus spongiae gen. nov., sp. nov., isolated from a marine sponge in South-West Iceland.</title>
        <authorList>
            <person name="Knobloch S."/>
            <person name="Daussin A."/>
            <person name="Johannsson R."/>
            <person name="Marteinsson V.T."/>
        </authorList>
    </citation>
    <scope>NUCLEOTIDE SEQUENCE [LARGE SCALE GENOMIC DNA]</scope>
    <source>
        <strain evidence="6 7">Hp12</strain>
    </source>
</reference>
<evidence type="ECO:0000313" key="6">
    <source>
        <dbReference type="EMBL" id="PVZ70525.1"/>
    </source>
</evidence>
<feature type="domain" description="Carbohydrate-binding module family 96" evidence="5">
    <location>
        <begin position="168"/>
        <end position="323"/>
    </location>
</feature>
<evidence type="ECO:0000259" key="5">
    <source>
        <dbReference type="Pfam" id="PF24517"/>
    </source>
</evidence>
<dbReference type="GO" id="GO:0005576">
    <property type="term" value="C:extracellular region"/>
    <property type="evidence" value="ECO:0007669"/>
    <property type="project" value="UniProtKB-SubCell"/>
</dbReference>
<dbReference type="EMBL" id="QDDL01000002">
    <property type="protein sequence ID" value="PVZ70525.1"/>
    <property type="molecule type" value="Genomic_DNA"/>
</dbReference>
<dbReference type="OrthoDB" id="6636047at2"/>